<dbReference type="InterPro" id="IPR007029">
    <property type="entry name" value="YHS_dom"/>
</dbReference>
<dbReference type="Proteomes" id="UP001063350">
    <property type="component" value="Chromosome"/>
</dbReference>
<protein>
    <recommendedName>
        <fullName evidence="1">TRASH domain-containing protein</fullName>
    </recommendedName>
</protein>
<keyword evidence="3" id="KW-1185">Reference proteome</keyword>
<dbReference type="InterPro" id="IPR011017">
    <property type="entry name" value="TRASH_dom"/>
</dbReference>
<feature type="domain" description="TRASH" evidence="1">
    <location>
        <begin position="52"/>
        <end position="89"/>
    </location>
</feature>
<dbReference type="EMBL" id="AP024233">
    <property type="protein sequence ID" value="BCO10813.1"/>
    <property type="molecule type" value="Genomic_DNA"/>
</dbReference>
<sequence length="96" mass="10853">MSPVRLVILAILFYIGYRMLRGLGSSGSGQVEEEKKDRAGKEPGVQDVLVEDPVCHTLIPRHQAVRLRQQGKTWYFCSEDCCDRFIEGGETPRDDV</sequence>
<evidence type="ECO:0000313" key="3">
    <source>
        <dbReference type="Proteomes" id="UP001063350"/>
    </source>
</evidence>
<dbReference type="KEGG" id="ddu:GF1_31890"/>
<reference evidence="2" key="1">
    <citation type="submission" date="2020-12" db="EMBL/GenBank/DDBJ databases">
        <title>Desulfobium dissulfuricans gen. nov., sp. nov., a novel mesophilic, sulfate-reducing bacterium isolated from a deep-sea hydrothermal vent.</title>
        <authorList>
            <person name="Hashimoto Y."/>
            <person name="Tame A."/>
            <person name="Sawayama S."/>
            <person name="Miyazaki J."/>
            <person name="Takai K."/>
            <person name="Nakagawa S."/>
        </authorList>
    </citation>
    <scope>NUCLEOTIDE SEQUENCE</scope>
    <source>
        <strain evidence="2">GF1</strain>
    </source>
</reference>
<evidence type="ECO:0000259" key="1">
    <source>
        <dbReference type="SMART" id="SM00746"/>
    </source>
</evidence>
<evidence type="ECO:0000313" key="2">
    <source>
        <dbReference type="EMBL" id="BCO10813.1"/>
    </source>
</evidence>
<dbReference type="SMART" id="SM00746">
    <property type="entry name" value="TRASH"/>
    <property type="match status" value="1"/>
</dbReference>
<dbReference type="AlphaFoldDB" id="A0A915XLH8"/>
<gene>
    <name evidence="2" type="ORF">GF1_31890</name>
</gene>
<name>A0A915XLH8_9BACT</name>
<dbReference type="RefSeq" id="WP_267927529.1">
    <property type="nucleotide sequence ID" value="NZ_AP024233.1"/>
</dbReference>
<organism evidence="2 3">
    <name type="scientific">Desulfolithobacter dissulfuricans</name>
    <dbReference type="NCBI Taxonomy" id="2795293"/>
    <lineage>
        <taxon>Bacteria</taxon>
        <taxon>Pseudomonadati</taxon>
        <taxon>Thermodesulfobacteriota</taxon>
        <taxon>Desulfobulbia</taxon>
        <taxon>Desulfobulbales</taxon>
        <taxon>Desulfobulbaceae</taxon>
        <taxon>Desulfolithobacter</taxon>
    </lineage>
</organism>
<dbReference type="Pfam" id="PF04945">
    <property type="entry name" value="YHS"/>
    <property type="match status" value="1"/>
</dbReference>
<proteinExistence type="predicted"/>
<accession>A0A915XLH8</accession>